<dbReference type="PANTHER" id="PTHR31855:SF2">
    <property type="entry name" value="GUANINE NUCLEOTIDE EXCHANGE FACTOR C9ORF72"/>
    <property type="match status" value="1"/>
</dbReference>
<dbReference type="PANTHER" id="PTHR31855">
    <property type="entry name" value="GUANINE NUCLEOTIDE EXCHANGE C9ORF72"/>
    <property type="match status" value="1"/>
</dbReference>
<dbReference type="Pfam" id="PF15019">
    <property type="entry name" value="C9orf72-like"/>
    <property type="match status" value="1"/>
</dbReference>
<protein>
    <submittedName>
        <fullName evidence="1">Uncharacterized protein</fullName>
    </submittedName>
</protein>
<dbReference type="GO" id="GO:0005768">
    <property type="term" value="C:endosome"/>
    <property type="evidence" value="ECO:0007669"/>
    <property type="project" value="TreeGrafter"/>
</dbReference>
<evidence type="ECO:0000313" key="1">
    <source>
        <dbReference type="EMBL" id="PIK57989.1"/>
    </source>
</evidence>
<evidence type="ECO:0000313" key="2">
    <source>
        <dbReference type="Proteomes" id="UP000230750"/>
    </source>
</evidence>
<dbReference type="Proteomes" id="UP000230750">
    <property type="component" value="Unassembled WGS sequence"/>
</dbReference>
<dbReference type="InterPro" id="IPR027819">
    <property type="entry name" value="C9orf72"/>
</dbReference>
<keyword evidence="2" id="KW-1185">Reference proteome</keyword>
<accession>A0A2G8LCK9</accession>
<name>A0A2G8LCK9_STIJA</name>
<comment type="caution">
    <text evidence="1">The sequence shown here is derived from an EMBL/GenBank/DDBJ whole genome shotgun (WGS) entry which is preliminary data.</text>
</comment>
<dbReference type="PROSITE" id="PS51835">
    <property type="entry name" value="DENN_C9ORF72"/>
    <property type="match status" value="1"/>
</dbReference>
<dbReference type="EMBL" id="MRZV01000126">
    <property type="protein sequence ID" value="PIK57989.1"/>
    <property type="molecule type" value="Genomic_DNA"/>
</dbReference>
<sequence length="468" mass="53474">MDVRKNHPESNGCNAGLGMTFSEYVTMDQEEVNSVDVSILPAYGECPAQGLLLCYWNNIIGPHAHCVWQIAGKPEFTQEQLKYLSTHTLTSSDNPASAINSKLLFLEDQDAIVHIFLFSGYQRSQKVTFALSLVIPFQLKDWYLSVHSFCEMRLTSMVRRLRVLQEKYKSEENSPAIQAFSAKVPDFLRSITRLSNFGLPKKIELNDTVFASGQDKHLDVQFMRKAIAGHLQSCGCSVVIGNSVAEINMVLFTLALFLTPSERQYSLRLTKDSSQFPFKYEADVQLQGFLKTSFEVEDSLLSIMASRYPTSLVDLTTLEVKQMYHYNEHEYMRHEVITKELQHTWLESKEPIPVLRFSKEIETDTLVENFQKEMYMLNPEGGVREAFLLHFARLLDRKALLLIKYVEDETHRGKYPFKVSVRKLKADLDLTPDGNFRIVIAHAEKLQPGIYSMVCGSLAVRGRDILEV</sequence>
<gene>
    <name evidence="1" type="ORF">BSL78_05077</name>
</gene>
<proteinExistence type="predicted"/>
<dbReference type="OrthoDB" id="10252077at2759"/>
<dbReference type="STRING" id="307972.A0A2G8LCK9"/>
<reference evidence="1 2" key="1">
    <citation type="journal article" date="2017" name="PLoS Biol.">
        <title>The sea cucumber genome provides insights into morphological evolution and visceral regeneration.</title>
        <authorList>
            <person name="Zhang X."/>
            <person name="Sun L."/>
            <person name="Yuan J."/>
            <person name="Sun Y."/>
            <person name="Gao Y."/>
            <person name="Zhang L."/>
            <person name="Li S."/>
            <person name="Dai H."/>
            <person name="Hamel J.F."/>
            <person name="Liu C."/>
            <person name="Yu Y."/>
            <person name="Liu S."/>
            <person name="Lin W."/>
            <person name="Guo K."/>
            <person name="Jin S."/>
            <person name="Xu P."/>
            <person name="Storey K.B."/>
            <person name="Huan P."/>
            <person name="Zhang T."/>
            <person name="Zhou Y."/>
            <person name="Zhang J."/>
            <person name="Lin C."/>
            <person name="Li X."/>
            <person name="Xing L."/>
            <person name="Huo D."/>
            <person name="Sun M."/>
            <person name="Wang L."/>
            <person name="Mercier A."/>
            <person name="Li F."/>
            <person name="Yang H."/>
            <person name="Xiang J."/>
        </authorList>
    </citation>
    <scope>NUCLEOTIDE SEQUENCE [LARGE SCALE GENOMIC DNA]</scope>
    <source>
        <strain evidence="1">Shaxun</strain>
        <tissue evidence="1">Muscle</tissue>
    </source>
</reference>
<dbReference type="GO" id="GO:0006914">
    <property type="term" value="P:autophagy"/>
    <property type="evidence" value="ECO:0007669"/>
    <property type="project" value="TreeGrafter"/>
</dbReference>
<dbReference type="AlphaFoldDB" id="A0A2G8LCK9"/>
<organism evidence="1 2">
    <name type="scientific">Stichopus japonicus</name>
    <name type="common">Sea cucumber</name>
    <dbReference type="NCBI Taxonomy" id="307972"/>
    <lineage>
        <taxon>Eukaryota</taxon>
        <taxon>Metazoa</taxon>
        <taxon>Echinodermata</taxon>
        <taxon>Eleutherozoa</taxon>
        <taxon>Echinozoa</taxon>
        <taxon>Holothuroidea</taxon>
        <taxon>Aspidochirotacea</taxon>
        <taxon>Aspidochirotida</taxon>
        <taxon>Stichopodidae</taxon>
        <taxon>Apostichopus</taxon>
    </lineage>
</organism>
<dbReference type="GO" id="GO:0005085">
    <property type="term" value="F:guanyl-nucleotide exchange factor activity"/>
    <property type="evidence" value="ECO:0007669"/>
    <property type="project" value="InterPro"/>
</dbReference>
<dbReference type="GO" id="GO:0006897">
    <property type="term" value="P:endocytosis"/>
    <property type="evidence" value="ECO:0007669"/>
    <property type="project" value="TreeGrafter"/>
</dbReference>
<dbReference type="GO" id="GO:0005776">
    <property type="term" value="C:autophagosome"/>
    <property type="evidence" value="ECO:0007669"/>
    <property type="project" value="TreeGrafter"/>
</dbReference>